<evidence type="ECO:0000259" key="2">
    <source>
        <dbReference type="Pfam" id="PF06791"/>
    </source>
</evidence>
<keyword evidence="1" id="KW-0472">Membrane</keyword>
<dbReference type="OrthoDB" id="1677957at2"/>
<dbReference type="KEGG" id="cmah:C1I91_06080"/>
<dbReference type="EMBL" id="CP025746">
    <property type="protein sequence ID" value="QAA31248.1"/>
    <property type="molecule type" value="Genomic_DNA"/>
</dbReference>
<dbReference type="RefSeq" id="WP_128212030.1">
    <property type="nucleotide sequence ID" value="NZ_CP025746.1"/>
</dbReference>
<proteinExistence type="predicted"/>
<dbReference type="InterPro" id="IPR009628">
    <property type="entry name" value="Phage_tape_measure_N"/>
</dbReference>
<keyword evidence="4" id="KW-1185">Reference proteome</keyword>
<dbReference type="AlphaFoldDB" id="A0A410DQB3"/>
<keyword evidence="1" id="KW-0812">Transmembrane</keyword>
<dbReference type="PANTHER" id="PTHR37813:SF1">
    <property type="entry name" value="FELS-2 PROPHAGE PROTEIN"/>
    <property type="match status" value="1"/>
</dbReference>
<sequence length="796" mass="85091">MDEDLGLVIPILGKVEGFQEAMSAVKQSASNALSNIKDAFGAVGLMAANYLKGAVTAAANGEKNFTDLQQTIKSTGGAAGYSADQIKKMAGDVSSATTFTAGEVMKGQNMLLTFTNIQGDVFKQATSTMMDMSQKFKTEAPQVAIQLGKALNDPIKGITALTRVGVTFTAQQKEQIKTMQEAGNMAGAQQVILNELNKEFGGQAQAAAQTYDGQMKQLSNTMGSIKATIGSALLPYLLQIAKTLNEAARSVSGFVKEHKNLIAGVLTATAVFGTFIGGASLLQRVMGILGPTVSGIGTLIGGLSIPIAAVVGGIALLTAAYIKNFGGFKTTVDNAIKPVIETFKSLFNSLKEGHTITYSIYNAFKGTFGEGFAEIITRPVEIIEFAIKGLVAMLKGNVASAKDMFYHMFGGDASESAGQNATKIVNILNGVKKFVLDIIRGINAAMPTIEAVVKQVFTSIVQVWNNILKPAFVIIMKVVNDVVSYISTYWPTIEKVIETVFNAIVSVWNTLLYPALQFIISIFSQVVGWVKDNFPLIEQTVSKVVNLVVSVIKGFFDIAVPIWKAEFTVIKDVVMTIFNVIKDVVSTALSVIENVISMVMNIVNGNWRAAWNNFTSIVKSLLGGVGNIIRDILKGIGNIFSDLASTAFNWGKNLIGGFIDGIKAMAGKAADAAHGVVKSIKNFLGFNSPSKEGEGRNIVKWGANMIKGFQDGVKSQIPSMQALLKTAIPNLQTQLDVKAGLTPISNIVSSYTQPIQQSPTYLIMDKQVVARILSEPISQNMYSYNSKISLGKGGKF</sequence>
<dbReference type="InterPro" id="IPR016024">
    <property type="entry name" value="ARM-type_fold"/>
</dbReference>
<dbReference type="SUPFAM" id="SSF48371">
    <property type="entry name" value="ARM repeat"/>
    <property type="match status" value="1"/>
</dbReference>
<name>A0A410DQB3_9CLOT</name>
<feature type="transmembrane region" description="Helical" evidence="1">
    <location>
        <begin position="294"/>
        <end position="322"/>
    </location>
</feature>
<evidence type="ECO:0000256" key="1">
    <source>
        <dbReference type="SAM" id="Phobius"/>
    </source>
</evidence>
<feature type="domain" description="Bacteriophage tail tape measure N-terminal" evidence="2">
    <location>
        <begin position="21"/>
        <end position="177"/>
    </location>
</feature>
<dbReference type="PANTHER" id="PTHR37813">
    <property type="entry name" value="FELS-2 PROPHAGE PROTEIN"/>
    <property type="match status" value="1"/>
</dbReference>
<evidence type="ECO:0000313" key="4">
    <source>
        <dbReference type="Proteomes" id="UP000286268"/>
    </source>
</evidence>
<protein>
    <recommendedName>
        <fullName evidence="2">Bacteriophage tail tape measure N-terminal domain-containing protein</fullName>
    </recommendedName>
</protein>
<dbReference type="Pfam" id="PF06791">
    <property type="entry name" value="TMP_2"/>
    <property type="match status" value="1"/>
</dbReference>
<organism evidence="3 4">
    <name type="scientific">Clostridium manihotivorum</name>
    <dbReference type="NCBI Taxonomy" id="2320868"/>
    <lineage>
        <taxon>Bacteria</taxon>
        <taxon>Bacillati</taxon>
        <taxon>Bacillota</taxon>
        <taxon>Clostridia</taxon>
        <taxon>Eubacteriales</taxon>
        <taxon>Clostridiaceae</taxon>
        <taxon>Clostridium</taxon>
    </lineage>
</organism>
<evidence type="ECO:0000313" key="3">
    <source>
        <dbReference type="EMBL" id="QAA31248.1"/>
    </source>
</evidence>
<accession>A0A410DQB3</accession>
<dbReference type="Proteomes" id="UP000286268">
    <property type="component" value="Chromosome"/>
</dbReference>
<reference evidence="3 4" key="1">
    <citation type="submission" date="2018-01" db="EMBL/GenBank/DDBJ databases">
        <title>Genome Sequencing and Assembly of Anaerobacter polyendosporus strain CT4.</title>
        <authorList>
            <person name="Tachaapaikoon C."/>
            <person name="Sutheeworapong S."/>
            <person name="Jenjaroenpun P."/>
            <person name="Wongsurawat T."/>
            <person name="Nookeaw I."/>
            <person name="Cheawchanlertfa P."/>
            <person name="Kosugi A."/>
            <person name="Cheevadhanarak S."/>
            <person name="Ratanakhanokchai K."/>
        </authorList>
    </citation>
    <scope>NUCLEOTIDE SEQUENCE [LARGE SCALE GENOMIC DNA]</scope>
    <source>
        <strain evidence="3 4">CT4</strain>
    </source>
</reference>
<gene>
    <name evidence="3" type="ORF">C1I91_06080</name>
</gene>
<feature type="transmembrane region" description="Helical" evidence="1">
    <location>
        <begin position="261"/>
        <end position="282"/>
    </location>
</feature>
<keyword evidence="1" id="KW-1133">Transmembrane helix</keyword>